<dbReference type="EMBL" id="ML208943">
    <property type="protein sequence ID" value="TFK59565.1"/>
    <property type="molecule type" value="Genomic_DNA"/>
</dbReference>
<evidence type="ECO:0000313" key="2">
    <source>
        <dbReference type="Proteomes" id="UP000308600"/>
    </source>
</evidence>
<gene>
    <name evidence="1" type="ORF">BDN72DRAFT_883922</name>
</gene>
<evidence type="ECO:0000313" key="1">
    <source>
        <dbReference type="EMBL" id="TFK59565.1"/>
    </source>
</evidence>
<proteinExistence type="predicted"/>
<dbReference type="Proteomes" id="UP000308600">
    <property type="component" value="Unassembled WGS sequence"/>
</dbReference>
<keyword evidence="2" id="KW-1185">Reference proteome</keyword>
<organism evidence="1 2">
    <name type="scientific">Pluteus cervinus</name>
    <dbReference type="NCBI Taxonomy" id="181527"/>
    <lineage>
        <taxon>Eukaryota</taxon>
        <taxon>Fungi</taxon>
        <taxon>Dikarya</taxon>
        <taxon>Basidiomycota</taxon>
        <taxon>Agaricomycotina</taxon>
        <taxon>Agaricomycetes</taxon>
        <taxon>Agaricomycetidae</taxon>
        <taxon>Agaricales</taxon>
        <taxon>Pluteineae</taxon>
        <taxon>Pluteaceae</taxon>
        <taxon>Pluteus</taxon>
    </lineage>
</organism>
<feature type="non-terminal residue" evidence="1">
    <location>
        <position position="1"/>
    </location>
</feature>
<accession>A0ACD3A1L5</accession>
<protein>
    <submittedName>
        <fullName evidence="1">Uncharacterized protein</fullName>
    </submittedName>
</protein>
<reference evidence="1 2" key="1">
    <citation type="journal article" date="2019" name="Nat. Ecol. Evol.">
        <title>Megaphylogeny resolves global patterns of mushroom evolution.</title>
        <authorList>
            <person name="Varga T."/>
            <person name="Krizsan K."/>
            <person name="Foldi C."/>
            <person name="Dima B."/>
            <person name="Sanchez-Garcia M."/>
            <person name="Sanchez-Ramirez S."/>
            <person name="Szollosi G.J."/>
            <person name="Szarkandi J.G."/>
            <person name="Papp V."/>
            <person name="Albert L."/>
            <person name="Andreopoulos W."/>
            <person name="Angelini C."/>
            <person name="Antonin V."/>
            <person name="Barry K.W."/>
            <person name="Bougher N.L."/>
            <person name="Buchanan P."/>
            <person name="Buyck B."/>
            <person name="Bense V."/>
            <person name="Catcheside P."/>
            <person name="Chovatia M."/>
            <person name="Cooper J."/>
            <person name="Damon W."/>
            <person name="Desjardin D."/>
            <person name="Finy P."/>
            <person name="Geml J."/>
            <person name="Haridas S."/>
            <person name="Hughes K."/>
            <person name="Justo A."/>
            <person name="Karasinski D."/>
            <person name="Kautmanova I."/>
            <person name="Kiss B."/>
            <person name="Kocsube S."/>
            <person name="Kotiranta H."/>
            <person name="LaButti K.M."/>
            <person name="Lechner B.E."/>
            <person name="Liimatainen K."/>
            <person name="Lipzen A."/>
            <person name="Lukacs Z."/>
            <person name="Mihaltcheva S."/>
            <person name="Morgado L.N."/>
            <person name="Niskanen T."/>
            <person name="Noordeloos M.E."/>
            <person name="Ohm R.A."/>
            <person name="Ortiz-Santana B."/>
            <person name="Ovrebo C."/>
            <person name="Racz N."/>
            <person name="Riley R."/>
            <person name="Savchenko A."/>
            <person name="Shiryaev A."/>
            <person name="Soop K."/>
            <person name="Spirin V."/>
            <person name="Szebenyi C."/>
            <person name="Tomsovsky M."/>
            <person name="Tulloss R.E."/>
            <person name="Uehling J."/>
            <person name="Grigoriev I.V."/>
            <person name="Vagvolgyi C."/>
            <person name="Papp T."/>
            <person name="Martin F.M."/>
            <person name="Miettinen O."/>
            <person name="Hibbett D.S."/>
            <person name="Nagy L.G."/>
        </authorList>
    </citation>
    <scope>NUCLEOTIDE SEQUENCE [LARGE SCALE GENOMIC DNA]</scope>
    <source>
        <strain evidence="1 2">NL-1719</strain>
    </source>
</reference>
<sequence length="255" mass="28326">MLNPSAARAIASLALLLLGVLPSTSMPKGTAALVALGWILWMVTIYGFTMFPFSPAFPIRRFVLNSSLVFWPVLFRGSVRILMICARFLPSSFERDREWSEQDCWVQELSLLGTTRGAGGVGHGNTMAKSGYVCDYRPLIFILQHPPYHRKHEDPPSGPSYSAPEVIVPWQVNVDPGGITSPSVSWVVGWALEVGQVHRNPSKSDPAMAILFSRLVRYNVEYWGALQVRHSTLNCVGASSKPRRVEFVDWAAPDR</sequence>
<name>A0ACD3A1L5_9AGAR</name>